<evidence type="ECO:0000313" key="3">
    <source>
        <dbReference type="Proteomes" id="UP001187734"/>
    </source>
</evidence>
<name>A0AAE8LXT5_9HYPO</name>
<dbReference type="EMBL" id="ONZP01000010">
    <property type="protein sequence ID" value="SPJ70458.1"/>
    <property type="molecule type" value="Genomic_DNA"/>
</dbReference>
<feature type="compositionally biased region" description="Polar residues" evidence="1">
    <location>
        <begin position="431"/>
        <end position="446"/>
    </location>
</feature>
<feature type="compositionally biased region" description="Polar residues" evidence="1">
    <location>
        <begin position="362"/>
        <end position="371"/>
    </location>
</feature>
<gene>
    <name evidence="2" type="ORF">FTOL_00186</name>
</gene>
<feature type="region of interest" description="Disordered" evidence="1">
    <location>
        <begin position="421"/>
        <end position="446"/>
    </location>
</feature>
<proteinExistence type="predicted"/>
<protein>
    <submittedName>
        <fullName evidence="2">Uncharacterized protein</fullName>
    </submittedName>
</protein>
<comment type="caution">
    <text evidence="2">The sequence shown here is derived from an EMBL/GenBank/DDBJ whole genome shotgun (WGS) entry which is preliminary data.</text>
</comment>
<sequence>MAGKDSDDKSIWRPLAHKLSSFFPRLRSSKSRAKINANASDKPPQTNPTRFQPLEVQSNALEGLHLPNGWLVNPANVDKQRQRLSSPIDTCPGGLDADQLDSPDIHPLVLQKVPEIRQYEHHEDAEPLTEEGKAKARQSALTTLTTPETSAPSVLDRGRPVEARHLIPQPKNVKHNRKSLPLEWEMASRVSLDSHASNSLHPTPMSPGTNVEANASSQIKELSTWAAAHRRRSTIREVTTTSPTAETFPAAPAAPAPKTLQIPINGQSLLKRHSYQDTPSMVSTSAPTAITSAPRSISATRKQPGSVSDRMSWIKALEEKNTKPNKDLASLPKRAGSVSDRLAMFEKRGVSVASSKHLYPPTRTNSSSHLSATGRESLFSADSSTAAPSPRTSVDTARTNNRAPSVMSYYDESFREKLELLVKQESEENKTNGQAPSQAPSSVVEE</sequence>
<keyword evidence="3" id="KW-1185">Reference proteome</keyword>
<evidence type="ECO:0000313" key="2">
    <source>
        <dbReference type="EMBL" id="SPJ70458.1"/>
    </source>
</evidence>
<organism evidence="2 3">
    <name type="scientific">Fusarium torulosum</name>
    <dbReference type="NCBI Taxonomy" id="33205"/>
    <lineage>
        <taxon>Eukaryota</taxon>
        <taxon>Fungi</taxon>
        <taxon>Dikarya</taxon>
        <taxon>Ascomycota</taxon>
        <taxon>Pezizomycotina</taxon>
        <taxon>Sordariomycetes</taxon>
        <taxon>Hypocreomycetidae</taxon>
        <taxon>Hypocreales</taxon>
        <taxon>Nectriaceae</taxon>
        <taxon>Fusarium</taxon>
    </lineage>
</organism>
<reference evidence="2" key="1">
    <citation type="submission" date="2018-03" db="EMBL/GenBank/DDBJ databases">
        <authorList>
            <person name="Guldener U."/>
        </authorList>
    </citation>
    <scope>NUCLEOTIDE SEQUENCE</scope>
</reference>
<feature type="compositionally biased region" description="Polar residues" evidence="1">
    <location>
        <begin position="380"/>
        <end position="403"/>
    </location>
</feature>
<feature type="compositionally biased region" description="Basic and acidic residues" evidence="1">
    <location>
        <begin position="421"/>
        <end position="430"/>
    </location>
</feature>
<feature type="compositionally biased region" description="Polar residues" evidence="1">
    <location>
        <begin position="37"/>
        <end position="51"/>
    </location>
</feature>
<feature type="compositionally biased region" description="Polar residues" evidence="1">
    <location>
        <begin position="278"/>
        <end position="306"/>
    </location>
</feature>
<evidence type="ECO:0000256" key="1">
    <source>
        <dbReference type="SAM" id="MobiDB-lite"/>
    </source>
</evidence>
<accession>A0AAE8LXT5</accession>
<feature type="compositionally biased region" description="Low complexity" evidence="1">
    <location>
        <begin position="239"/>
        <end position="258"/>
    </location>
</feature>
<feature type="region of interest" description="Disordered" evidence="1">
    <location>
        <begin position="237"/>
        <end position="258"/>
    </location>
</feature>
<dbReference type="Proteomes" id="UP001187734">
    <property type="component" value="Unassembled WGS sequence"/>
</dbReference>
<dbReference type="AlphaFoldDB" id="A0AAE8LXT5"/>
<feature type="region of interest" description="Disordered" evidence="1">
    <location>
        <begin position="351"/>
        <end position="409"/>
    </location>
</feature>
<feature type="region of interest" description="Disordered" evidence="1">
    <location>
        <begin position="30"/>
        <end position="51"/>
    </location>
</feature>
<feature type="region of interest" description="Disordered" evidence="1">
    <location>
        <begin position="278"/>
        <end position="309"/>
    </location>
</feature>